<proteinExistence type="predicted"/>
<comment type="caution">
    <text evidence="8">The sequence shown here is derived from an EMBL/GenBank/DDBJ whole genome shotgun (WGS) entry which is preliminary data.</text>
</comment>
<dbReference type="PANTHER" id="PTHR30222:SF17">
    <property type="entry name" value="SPERMIDINE_PUTRESCINE-BINDING PERIPLASMIC PROTEIN"/>
    <property type="match status" value="1"/>
</dbReference>
<keyword evidence="4" id="KW-0574">Periplasm</keyword>
<dbReference type="GO" id="GO:0019808">
    <property type="term" value="F:polyamine binding"/>
    <property type="evidence" value="ECO:0007669"/>
    <property type="project" value="InterPro"/>
</dbReference>
<dbReference type="EMBL" id="SLUK01000005">
    <property type="protein sequence ID" value="TCL43512.1"/>
    <property type="molecule type" value="Genomic_DNA"/>
</dbReference>
<dbReference type="InterPro" id="IPR001188">
    <property type="entry name" value="Sperm_putr-bd"/>
</dbReference>
<dbReference type="Pfam" id="PF13416">
    <property type="entry name" value="SBP_bac_8"/>
    <property type="match status" value="1"/>
</dbReference>
<evidence type="ECO:0000256" key="3">
    <source>
        <dbReference type="ARBA" id="ARBA00022729"/>
    </source>
</evidence>
<evidence type="ECO:0000256" key="4">
    <source>
        <dbReference type="ARBA" id="ARBA00022764"/>
    </source>
</evidence>
<keyword evidence="3 7" id="KW-0732">Signal</keyword>
<dbReference type="PANTHER" id="PTHR30222">
    <property type="entry name" value="SPERMIDINE/PUTRESCINE-BINDING PERIPLASMIC PROTEIN"/>
    <property type="match status" value="1"/>
</dbReference>
<organism evidence="8 9">
    <name type="scientific">Harryflintia acetispora</name>
    <dbReference type="NCBI Taxonomy" id="1849041"/>
    <lineage>
        <taxon>Bacteria</taxon>
        <taxon>Bacillati</taxon>
        <taxon>Bacillota</taxon>
        <taxon>Clostridia</taxon>
        <taxon>Eubacteriales</taxon>
        <taxon>Oscillospiraceae</taxon>
        <taxon>Harryflintia</taxon>
    </lineage>
</organism>
<keyword evidence="9" id="KW-1185">Reference proteome</keyword>
<evidence type="ECO:0000313" key="8">
    <source>
        <dbReference type="EMBL" id="TCL43512.1"/>
    </source>
</evidence>
<comment type="subcellular location">
    <subcellularLocation>
        <location evidence="1">Periplasm</location>
    </subcellularLocation>
</comment>
<dbReference type="RefSeq" id="WP_132084492.1">
    <property type="nucleotide sequence ID" value="NZ_SLUK01000005.1"/>
</dbReference>
<dbReference type="Proteomes" id="UP000294682">
    <property type="component" value="Unassembled WGS sequence"/>
</dbReference>
<evidence type="ECO:0000313" key="9">
    <source>
        <dbReference type="Proteomes" id="UP000294682"/>
    </source>
</evidence>
<reference evidence="8 9" key="1">
    <citation type="submission" date="2019-03" db="EMBL/GenBank/DDBJ databases">
        <title>Genomic Encyclopedia of Type Strains, Phase IV (KMG-IV): sequencing the most valuable type-strain genomes for metagenomic binning, comparative biology and taxonomic classification.</title>
        <authorList>
            <person name="Goeker M."/>
        </authorList>
    </citation>
    <scope>NUCLEOTIDE SEQUENCE [LARGE SCALE GENOMIC DNA]</scope>
    <source>
        <strain evidence="8 9">DSM 100433</strain>
    </source>
</reference>
<dbReference type="PRINTS" id="PR00909">
    <property type="entry name" value="SPERMDNBNDNG"/>
</dbReference>
<keyword evidence="2" id="KW-0813">Transport</keyword>
<evidence type="ECO:0000256" key="1">
    <source>
        <dbReference type="ARBA" id="ARBA00004418"/>
    </source>
</evidence>
<dbReference type="PROSITE" id="PS51257">
    <property type="entry name" value="PROKAR_LIPOPROTEIN"/>
    <property type="match status" value="1"/>
</dbReference>
<dbReference type="PIRSF" id="PIRSF019574">
    <property type="entry name" value="Periplasmic_polyamine_BP"/>
    <property type="match status" value="1"/>
</dbReference>
<accession>A0A9X8UJH0</accession>
<dbReference type="GO" id="GO:0015846">
    <property type="term" value="P:polyamine transport"/>
    <property type="evidence" value="ECO:0007669"/>
    <property type="project" value="InterPro"/>
</dbReference>
<name>A0A9X8UJH0_9FIRM</name>
<sequence length="373" mass="40776">MKKILSLVLAAATCAGLLAGCGSGGGSESSAPQSSAAPASEASSEAGGTESGGELNIFTWDGYFPQDVLDGYTEQFGVKINMSNFESNEEMLTKLEAANAGDYDVIVASDYIIDIMRRKGGLLKELDKEKIPNFKNIDPNFQSQFYDPENLYTVPYGPGTPLIVYDPSLVNVDIKGYNDLWNPELKDSVVIMDDARNVIGITLKTMGKSFNETDPAVLDEAKAKLMELKPNIRTLAMNNLQDVILSGEASVGYMFTAQVVMALQANPELKVVYPEEGMGFGIDNLIVPLNAPHEDNAFSFINYILEPEVGAKVSSQIMYLCPNKESAPYLPEEYKNNAALYIPSDVLGNTEFIQDVGEATELYDKIWTEFKQQ</sequence>
<evidence type="ECO:0000256" key="2">
    <source>
        <dbReference type="ARBA" id="ARBA00022448"/>
    </source>
</evidence>
<evidence type="ECO:0000256" key="6">
    <source>
        <dbReference type="SAM" id="MobiDB-lite"/>
    </source>
</evidence>
<evidence type="ECO:0000256" key="5">
    <source>
        <dbReference type="PIRSR" id="PIRSR019574-1"/>
    </source>
</evidence>
<feature type="signal peptide" evidence="7">
    <location>
        <begin position="1"/>
        <end position="19"/>
    </location>
</feature>
<dbReference type="InterPro" id="IPR006059">
    <property type="entry name" value="SBP"/>
</dbReference>
<dbReference type="CDD" id="cd13590">
    <property type="entry name" value="PBP2_PotD_PotF_like"/>
    <property type="match status" value="1"/>
</dbReference>
<dbReference type="SUPFAM" id="SSF53850">
    <property type="entry name" value="Periplasmic binding protein-like II"/>
    <property type="match status" value="1"/>
</dbReference>
<gene>
    <name evidence="8" type="ORF">EDD78_105144</name>
</gene>
<feature type="region of interest" description="Disordered" evidence="6">
    <location>
        <begin position="28"/>
        <end position="50"/>
    </location>
</feature>
<feature type="binding site" evidence="5">
    <location>
        <position position="111"/>
    </location>
    <ligand>
        <name>spermidine</name>
        <dbReference type="ChEBI" id="CHEBI:57834"/>
    </ligand>
</feature>
<feature type="chain" id="PRO_5040802401" evidence="7">
    <location>
        <begin position="20"/>
        <end position="373"/>
    </location>
</feature>
<dbReference type="AlphaFoldDB" id="A0A9X8UJH0"/>
<dbReference type="GO" id="GO:0042597">
    <property type="term" value="C:periplasmic space"/>
    <property type="evidence" value="ECO:0007669"/>
    <property type="project" value="UniProtKB-SubCell"/>
</dbReference>
<dbReference type="Gene3D" id="3.40.190.10">
    <property type="entry name" value="Periplasmic binding protein-like II"/>
    <property type="match status" value="2"/>
</dbReference>
<protein>
    <submittedName>
        <fullName evidence="8">Spermidine/putrescine transport system substrate-binding protein</fullName>
    </submittedName>
</protein>
<evidence type="ECO:0000256" key="7">
    <source>
        <dbReference type="SAM" id="SignalP"/>
    </source>
</evidence>